<feature type="region of interest" description="Disordered" evidence="1">
    <location>
        <begin position="38"/>
        <end position="61"/>
    </location>
</feature>
<sequence length="61" mass="6882">MLFLTSMVVLLQLILVGQGAQHHLTRRLISQYEQGTTRYSPKVRPSGDAVTFDRPVSLARQ</sequence>
<dbReference type="EMBL" id="DXGJ01000038">
    <property type="protein sequence ID" value="HIW71994.1"/>
    <property type="molecule type" value="Genomic_DNA"/>
</dbReference>
<comment type="caution">
    <text evidence="2">The sequence shown here is derived from an EMBL/GenBank/DDBJ whole genome shotgun (WGS) entry which is preliminary data.</text>
</comment>
<accession>A0A9D1QSH6</accession>
<dbReference type="AlphaFoldDB" id="A0A9D1QSH6"/>
<reference evidence="2" key="1">
    <citation type="journal article" date="2021" name="PeerJ">
        <title>Extensive microbial diversity within the chicken gut microbiome revealed by metagenomics and culture.</title>
        <authorList>
            <person name="Gilroy R."/>
            <person name="Ravi A."/>
            <person name="Getino M."/>
            <person name="Pursley I."/>
            <person name="Horton D.L."/>
            <person name="Alikhan N.F."/>
            <person name="Baker D."/>
            <person name="Gharbi K."/>
            <person name="Hall N."/>
            <person name="Watson M."/>
            <person name="Adriaenssens E.M."/>
            <person name="Foster-Nyarko E."/>
            <person name="Jarju S."/>
            <person name="Secka A."/>
            <person name="Antonio M."/>
            <person name="Oren A."/>
            <person name="Chaudhuri R.R."/>
            <person name="La Ragione R."/>
            <person name="Hildebrand F."/>
            <person name="Pallen M.J."/>
        </authorList>
    </citation>
    <scope>NUCLEOTIDE SEQUENCE</scope>
    <source>
        <strain evidence="2">CHK173-259</strain>
    </source>
</reference>
<dbReference type="Proteomes" id="UP000886822">
    <property type="component" value="Unassembled WGS sequence"/>
</dbReference>
<evidence type="ECO:0000256" key="1">
    <source>
        <dbReference type="SAM" id="MobiDB-lite"/>
    </source>
</evidence>
<gene>
    <name evidence="2" type="ORF">H9875_05125</name>
</gene>
<protein>
    <submittedName>
        <fullName evidence="2">Uncharacterized protein</fullName>
    </submittedName>
</protein>
<reference evidence="2" key="2">
    <citation type="submission" date="2021-04" db="EMBL/GenBank/DDBJ databases">
        <authorList>
            <person name="Gilroy R."/>
        </authorList>
    </citation>
    <scope>NUCLEOTIDE SEQUENCE</scope>
    <source>
        <strain evidence="2">CHK173-259</strain>
    </source>
</reference>
<proteinExistence type="predicted"/>
<evidence type="ECO:0000313" key="2">
    <source>
        <dbReference type="EMBL" id="HIW71994.1"/>
    </source>
</evidence>
<name>A0A9D1QSH6_9LACO</name>
<evidence type="ECO:0000313" key="3">
    <source>
        <dbReference type="Proteomes" id="UP000886822"/>
    </source>
</evidence>
<organism evidence="2 3">
    <name type="scientific">Candidatus Levilactobacillus faecigallinarum</name>
    <dbReference type="NCBI Taxonomy" id="2838638"/>
    <lineage>
        <taxon>Bacteria</taxon>
        <taxon>Bacillati</taxon>
        <taxon>Bacillota</taxon>
        <taxon>Bacilli</taxon>
        <taxon>Lactobacillales</taxon>
        <taxon>Lactobacillaceae</taxon>
        <taxon>Levilactobacillus</taxon>
    </lineage>
</organism>